<dbReference type="RefSeq" id="WP_090587151.1">
    <property type="nucleotide sequence ID" value="NZ_CP104302.1"/>
</dbReference>
<evidence type="ECO:0000313" key="3">
    <source>
        <dbReference type="Proteomes" id="UP000230551"/>
    </source>
</evidence>
<gene>
    <name evidence="2" type="ORF">CQY22_006065</name>
</gene>
<dbReference type="AlphaFoldDB" id="A0A2G5PE29"/>
<dbReference type="GO" id="GO:0006355">
    <property type="term" value="P:regulation of DNA-templated transcription"/>
    <property type="evidence" value="ECO:0007669"/>
    <property type="project" value="InterPro"/>
</dbReference>
<name>A0A2G5PE29_9MYCO</name>
<dbReference type="STRING" id="85968.GCA_900073015_01100"/>
<organism evidence="2 3">
    <name type="scientific">Mycolicibacterium brumae</name>
    <dbReference type="NCBI Taxonomy" id="85968"/>
    <lineage>
        <taxon>Bacteria</taxon>
        <taxon>Bacillati</taxon>
        <taxon>Actinomycetota</taxon>
        <taxon>Actinomycetes</taxon>
        <taxon>Mycobacteriales</taxon>
        <taxon>Mycobacteriaceae</taxon>
        <taxon>Mycolicibacterium</taxon>
    </lineage>
</organism>
<dbReference type="EMBL" id="PDCN02000005">
    <property type="protein sequence ID" value="PIB76283.1"/>
    <property type="molecule type" value="Genomic_DNA"/>
</dbReference>
<proteinExistence type="predicted"/>
<evidence type="ECO:0000313" key="2">
    <source>
        <dbReference type="EMBL" id="PIB76283.1"/>
    </source>
</evidence>
<accession>A0A2G5PE29</accession>
<dbReference type="InterPro" id="IPR013321">
    <property type="entry name" value="Arc_rbn_hlx_hlx"/>
</dbReference>
<keyword evidence="3" id="KW-1185">Reference proteome</keyword>
<evidence type="ECO:0000259" key="1">
    <source>
        <dbReference type="Pfam" id="PF01402"/>
    </source>
</evidence>
<protein>
    <submittedName>
        <fullName evidence="2">CopG family transcriptional regulator</fullName>
    </submittedName>
</protein>
<dbReference type="OrthoDB" id="4578863at2"/>
<dbReference type="Pfam" id="PF01402">
    <property type="entry name" value="RHH_1"/>
    <property type="match status" value="1"/>
</dbReference>
<dbReference type="InterPro" id="IPR002145">
    <property type="entry name" value="CopG"/>
</dbReference>
<feature type="domain" description="Ribbon-helix-helix protein CopG" evidence="1">
    <location>
        <begin position="52"/>
        <end position="89"/>
    </location>
</feature>
<reference evidence="2 3" key="1">
    <citation type="journal article" date="2017" name="Infect. Genet. Evol.">
        <title>The new phylogeny of the genus Mycobacterium: The old and the news.</title>
        <authorList>
            <person name="Tortoli E."/>
            <person name="Fedrizzi T."/>
            <person name="Meehan C.J."/>
            <person name="Trovato A."/>
            <person name="Grottola A."/>
            <person name="Giacobazzi E."/>
            <person name="Serpini G.F."/>
            <person name="Tagliazucchi S."/>
            <person name="Fabio A."/>
            <person name="Bettua C."/>
            <person name="Bertorelli R."/>
            <person name="Frascaro F."/>
            <person name="De Sanctis V."/>
            <person name="Pecorari M."/>
            <person name="Jousson O."/>
            <person name="Segata N."/>
            <person name="Cirillo D.M."/>
        </authorList>
    </citation>
    <scope>NUCLEOTIDE SEQUENCE [LARGE SCALE GENOMIC DNA]</scope>
    <source>
        <strain evidence="2 3">CIP1034565</strain>
    </source>
</reference>
<sequence length="92" mass="9959">MAKRTDDAYAAMAADFEANPPAPNGPITVYPDRLRTGRPSGRRVATGNTPAISVRFPADLRRALDDRAGAEDAPVAEIIRRAVADYLRRHSA</sequence>
<comment type="caution">
    <text evidence="2">The sequence shown here is derived from an EMBL/GenBank/DDBJ whole genome shotgun (WGS) entry which is preliminary data.</text>
</comment>
<dbReference type="Gene3D" id="1.10.1220.10">
    <property type="entry name" value="Met repressor-like"/>
    <property type="match status" value="1"/>
</dbReference>
<dbReference type="Proteomes" id="UP000230551">
    <property type="component" value="Unassembled WGS sequence"/>
</dbReference>